<proteinExistence type="predicted"/>
<evidence type="ECO:0000313" key="4">
    <source>
        <dbReference type="Proteomes" id="UP000184406"/>
    </source>
</evidence>
<dbReference type="Proteomes" id="UP000184406">
    <property type="component" value="Unassembled WGS sequence"/>
</dbReference>
<feature type="domain" description="Signal transduction histidine kinase internal region" evidence="2">
    <location>
        <begin position="159"/>
        <end position="236"/>
    </location>
</feature>
<dbReference type="GO" id="GO:0016020">
    <property type="term" value="C:membrane"/>
    <property type="evidence" value="ECO:0007669"/>
    <property type="project" value="InterPro"/>
</dbReference>
<dbReference type="AlphaFoldDB" id="A0A1M5CYZ3"/>
<dbReference type="InterPro" id="IPR036890">
    <property type="entry name" value="HATPase_C_sf"/>
</dbReference>
<dbReference type="PANTHER" id="PTHR34220:SF7">
    <property type="entry name" value="SENSOR HISTIDINE KINASE YPDA"/>
    <property type="match status" value="1"/>
</dbReference>
<feature type="transmembrane region" description="Helical" evidence="1">
    <location>
        <begin position="12"/>
        <end position="30"/>
    </location>
</feature>
<feature type="transmembrane region" description="Helical" evidence="1">
    <location>
        <begin position="115"/>
        <end position="139"/>
    </location>
</feature>
<dbReference type="PANTHER" id="PTHR34220">
    <property type="entry name" value="SENSOR HISTIDINE KINASE YPDA"/>
    <property type="match status" value="1"/>
</dbReference>
<evidence type="ECO:0000313" key="3">
    <source>
        <dbReference type="EMBL" id="SHF60033.1"/>
    </source>
</evidence>
<keyword evidence="1" id="KW-1133">Transmembrane helix</keyword>
<keyword evidence="3" id="KW-0418">Kinase</keyword>
<gene>
    <name evidence="3" type="ORF">SAMN03080594_105262</name>
</gene>
<keyword evidence="1" id="KW-0812">Transmembrane</keyword>
<sequence>MVLDKKNIPQWLVHTLLWFTLCGLLFYPFLTGSRTLPYNLVAKLLLAMALFYLNYYVLVPRILLKGRMWNYILLSVAVLLTIGLFTSIAFPPSPPDDLPRLAGRMRQRGENGPGAFRFFLMTTVIFAVPYIFGTMLKVYTEWQKNEDLRKLVEKEKIQSELQFLKTQLSPHFLFNSLNTIYSLSVKQSPDTSEAVINLSELMRYMLYEADRKLVPLGKELEYIKSYVALQRLRLSDGEDVFLKISGEERGKFVPPLLFISFIENAFKYGTDYNGKTFVKINLSVDQESIHLQVINTIGTFKAKTKSSGVGLENVKNRLNYLYPHSHVLLINNDGKTYEVNLTLNLKNYELHNH</sequence>
<keyword evidence="3" id="KW-0808">Transferase</keyword>
<organism evidence="3 4">
    <name type="scientific">Arenibacter palladensis</name>
    <dbReference type="NCBI Taxonomy" id="237373"/>
    <lineage>
        <taxon>Bacteria</taxon>
        <taxon>Pseudomonadati</taxon>
        <taxon>Bacteroidota</taxon>
        <taxon>Flavobacteriia</taxon>
        <taxon>Flavobacteriales</taxon>
        <taxon>Flavobacteriaceae</taxon>
        <taxon>Arenibacter</taxon>
    </lineage>
</organism>
<keyword evidence="4" id="KW-1185">Reference proteome</keyword>
<keyword evidence="1" id="KW-0472">Membrane</keyword>
<name>A0A1M5CYZ3_9FLAO</name>
<protein>
    <submittedName>
        <fullName evidence="3">Histidine kinase</fullName>
    </submittedName>
</protein>
<dbReference type="OrthoDB" id="9809908at2"/>
<evidence type="ECO:0000256" key="1">
    <source>
        <dbReference type="SAM" id="Phobius"/>
    </source>
</evidence>
<dbReference type="Gene3D" id="3.30.565.10">
    <property type="entry name" value="Histidine kinase-like ATPase, C-terminal domain"/>
    <property type="match status" value="1"/>
</dbReference>
<feature type="transmembrane region" description="Helical" evidence="1">
    <location>
        <begin position="36"/>
        <end position="59"/>
    </location>
</feature>
<reference evidence="4" key="1">
    <citation type="submission" date="2016-11" db="EMBL/GenBank/DDBJ databases">
        <authorList>
            <person name="Varghese N."/>
            <person name="Submissions S."/>
        </authorList>
    </citation>
    <scope>NUCLEOTIDE SEQUENCE [LARGE SCALE GENOMIC DNA]</scope>
    <source>
        <strain evidence="4">DSM 17539</strain>
    </source>
</reference>
<accession>A0A1M5CYZ3</accession>
<dbReference type="InterPro" id="IPR050640">
    <property type="entry name" value="Bact_2-comp_sensor_kinase"/>
</dbReference>
<feature type="transmembrane region" description="Helical" evidence="1">
    <location>
        <begin position="71"/>
        <end position="90"/>
    </location>
</feature>
<dbReference type="Pfam" id="PF06580">
    <property type="entry name" value="His_kinase"/>
    <property type="match status" value="1"/>
</dbReference>
<dbReference type="SUPFAM" id="SSF55874">
    <property type="entry name" value="ATPase domain of HSP90 chaperone/DNA topoisomerase II/histidine kinase"/>
    <property type="match status" value="1"/>
</dbReference>
<evidence type="ECO:0000259" key="2">
    <source>
        <dbReference type="Pfam" id="PF06580"/>
    </source>
</evidence>
<dbReference type="EMBL" id="FQUX01000005">
    <property type="protein sequence ID" value="SHF60033.1"/>
    <property type="molecule type" value="Genomic_DNA"/>
</dbReference>
<dbReference type="GO" id="GO:0000155">
    <property type="term" value="F:phosphorelay sensor kinase activity"/>
    <property type="evidence" value="ECO:0007669"/>
    <property type="project" value="InterPro"/>
</dbReference>
<dbReference type="InterPro" id="IPR010559">
    <property type="entry name" value="Sig_transdc_His_kin_internal"/>
</dbReference>